<gene>
    <name evidence="7" type="ORF">VIBC2010_15989</name>
</gene>
<dbReference type="PIRSF" id="PIRSF006324">
    <property type="entry name" value="LeuE"/>
    <property type="match status" value="1"/>
</dbReference>
<keyword evidence="2" id="KW-1003">Cell membrane</keyword>
<evidence type="ECO:0000256" key="6">
    <source>
        <dbReference type="SAM" id="Phobius"/>
    </source>
</evidence>
<accession>E3BER2</accession>
<comment type="subcellular location">
    <subcellularLocation>
        <location evidence="1">Cell membrane</location>
        <topology evidence="1">Multi-pass membrane protein</topology>
    </subcellularLocation>
</comment>
<dbReference type="RefSeq" id="WP_009599355.1">
    <property type="nucleotide sequence ID" value="NZ_AEIU01000003.1"/>
</dbReference>
<name>E3BER2_9VIBR</name>
<evidence type="ECO:0000313" key="7">
    <source>
        <dbReference type="EMBL" id="EFP98429.1"/>
    </source>
</evidence>
<sequence length="208" mass="23250">MTFEAWLIFFIASLILTMTPGPSVFLAMVHSLKYGVNKTIFTALGDITANAFQMIFVAFGLGVISTNDKNALLFIQWSGIFLLLVMGIKMLLSSAVLVVKKPSFRTDDVSSFKLYWQGFWVAGTNPKAIIFFSAFFPQFISGNDNVPLQMLIMCPTMVILDFCWVMTYAFIAKQFLGWLINYPNYLNRFGGCVLLAAAMVLALNNQVI</sequence>
<protein>
    <submittedName>
        <fullName evidence="7">Lysine exporter protein (LYSE/YGGA)</fullName>
    </submittedName>
</protein>
<feature type="transmembrane region" description="Helical" evidence="6">
    <location>
        <begin position="74"/>
        <end position="99"/>
    </location>
</feature>
<keyword evidence="4 6" id="KW-1133">Transmembrane helix</keyword>
<dbReference type="STRING" id="796620.VIBC2010_15989"/>
<dbReference type="GO" id="GO:0005886">
    <property type="term" value="C:plasma membrane"/>
    <property type="evidence" value="ECO:0007669"/>
    <property type="project" value="UniProtKB-SubCell"/>
</dbReference>
<evidence type="ECO:0000256" key="1">
    <source>
        <dbReference type="ARBA" id="ARBA00004651"/>
    </source>
</evidence>
<dbReference type="OrthoDB" id="9804822at2"/>
<dbReference type="PANTHER" id="PTHR30086">
    <property type="entry name" value="ARGININE EXPORTER PROTEIN ARGO"/>
    <property type="match status" value="1"/>
</dbReference>
<feature type="transmembrane region" description="Helical" evidence="6">
    <location>
        <begin position="146"/>
        <end position="173"/>
    </location>
</feature>
<organism evidence="7 8">
    <name type="scientific">Vibrio caribbeanicus ATCC BAA-2122</name>
    <dbReference type="NCBI Taxonomy" id="796620"/>
    <lineage>
        <taxon>Bacteria</taxon>
        <taxon>Pseudomonadati</taxon>
        <taxon>Pseudomonadota</taxon>
        <taxon>Gammaproteobacteria</taxon>
        <taxon>Vibrionales</taxon>
        <taxon>Vibrionaceae</taxon>
        <taxon>Vibrio</taxon>
    </lineage>
</organism>
<dbReference type="AlphaFoldDB" id="E3BER2"/>
<reference evidence="7 8" key="1">
    <citation type="journal article" date="2012" name="Int. J. Syst. Evol. Microbiol.">
        <title>Vibrio caribbeanicus sp. nov., isolated from the marine sponge Scleritoderma cyanea.</title>
        <authorList>
            <person name="Hoffmann M."/>
            <person name="Monday S.R."/>
            <person name="Allard M.W."/>
            <person name="Strain E.A."/>
            <person name="Whittaker P."/>
            <person name="Naum M."/>
            <person name="McCarthy P.J."/>
            <person name="Lopez J.V."/>
            <person name="Fischer M."/>
            <person name="Brown E.W."/>
        </authorList>
    </citation>
    <scope>NUCLEOTIDE SEQUENCE [LARGE SCALE GENOMIC DNA]</scope>
    <source>
        <strain evidence="7 8">ATCC BAA-2122</strain>
    </source>
</reference>
<keyword evidence="3 6" id="KW-0812">Transmembrane</keyword>
<evidence type="ECO:0000256" key="3">
    <source>
        <dbReference type="ARBA" id="ARBA00022692"/>
    </source>
</evidence>
<evidence type="ECO:0000256" key="4">
    <source>
        <dbReference type="ARBA" id="ARBA00022989"/>
    </source>
</evidence>
<comment type="caution">
    <text evidence="7">The sequence shown here is derived from an EMBL/GenBank/DDBJ whole genome shotgun (WGS) entry which is preliminary data.</text>
</comment>
<dbReference type="GO" id="GO:0015171">
    <property type="term" value="F:amino acid transmembrane transporter activity"/>
    <property type="evidence" value="ECO:0007669"/>
    <property type="project" value="TreeGrafter"/>
</dbReference>
<dbReference type="EMBL" id="AEIU01000003">
    <property type="protein sequence ID" value="EFP98429.1"/>
    <property type="molecule type" value="Genomic_DNA"/>
</dbReference>
<dbReference type="Pfam" id="PF01810">
    <property type="entry name" value="LysE"/>
    <property type="match status" value="1"/>
</dbReference>
<dbReference type="PANTHER" id="PTHR30086:SF20">
    <property type="entry name" value="ARGININE EXPORTER PROTEIN ARGO-RELATED"/>
    <property type="match status" value="1"/>
</dbReference>
<feature type="transmembrane region" description="Helical" evidence="6">
    <location>
        <begin position="40"/>
        <end position="62"/>
    </location>
</feature>
<evidence type="ECO:0000256" key="2">
    <source>
        <dbReference type="ARBA" id="ARBA00022475"/>
    </source>
</evidence>
<keyword evidence="8" id="KW-1185">Reference proteome</keyword>
<feature type="transmembrane region" description="Helical" evidence="6">
    <location>
        <begin position="119"/>
        <end position="140"/>
    </location>
</feature>
<dbReference type="eggNOG" id="COG1280">
    <property type="taxonomic scope" value="Bacteria"/>
</dbReference>
<feature type="transmembrane region" description="Helical" evidence="6">
    <location>
        <begin position="185"/>
        <end position="203"/>
    </location>
</feature>
<dbReference type="Proteomes" id="UP000002943">
    <property type="component" value="Unassembled WGS sequence"/>
</dbReference>
<dbReference type="InterPro" id="IPR001123">
    <property type="entry name" value="LeuE-type"/>
</dbReference>
<feature type="transmembrane region" description="Helical" evidence="6">
    <location>
        <begin position="6"/>
        <end position="28"/>
    </location>
</feature>
<evidence type="ECO:0000313" key="8">
    <source>
        <dbReference type="Proteomes" id="UP000002943"/>
    </source>
</evidence>
<proteinExistence type="predicted"/>
<keyword evidence="5 6" id="KW-0472">Membrane</keyword>
<evidence type="ECO:0000256" key="5">
    <source>
        <dbReference type="ARBA" id="ARBA00023136"/>
    </source>
</evidence>